<dbReference type="SUPFAM" id="SSF102588">
    <property type="entry name" value="LmbE-like"/>
    <property type="match status" value="1"/>
</dbReference>
<proteinExistence type="predicted"/>
<dbReference type="RefSeq" id="WP_345086604.1">
    <property type="nucleotide sequence ID" value="NZ_BAAAWG010000010.1"/>
</dbReference>
<sequence length="249" mass="26795">MTGNTPLPALPDDWHHALAVAAHPDDLEYGTAAAVAEWTASGHTVAYLLVTRGEAGIDDLPPAECAAIRETEERTGAALVGVDTVTFLDHPDGTLTPNTALRRDLSAAIRRHRPDLLLTLNHHDTWPGGHWNTPDHRTVGRATLDAATDAGNRWIFPDLATEEGLPPWNGVRRVAVAGSPTPTHAVEIHAGFERAVASLAAHRTYIRGLASPDSPATDPRAYAREFLDRTLSPTADGAARVVRFEVFSR</sequence>
<protein>
    <submittedName>
        <fullName evidence="2">PIG-L deacetylase family protein</fullName>
    </submittedName>
</protein>
<accession>A0ABW1FGW3</accession>
<keyword evidence="1" id="KW-0862">Zinc</keyword>
<evidence type="ECO:0000313" key="2">
    <source>
        <dbReference type="EMBL" id="MFC5893140.1"/>
    </source>
</evidence>
<dbReference type="InterPro" id="IPR024078">
    <property type="entry name" value="LmbE-like_dom_sf"/>
</dbReference>
<dbReference type="Gene3D" id="3.40.50.10320">
    <property type="entry name" value="LmbE-like"/>
    <property type="match status" value="1"/>
</dbReference>
<comment type="caution">
    <text evidence="2">The sequence shown here is derived from an EMBL/GenBank/DDBJ whole genome shotgun (WGS) entry which is preliminary data.</text>
</comment>
<dbReference type="EMBL" id="JBHSPW010000003">
    <property type="protein sequence ID" value="MFC5893140.1"/>
    <property type="molecule type" value="Genomic_DNA"/>
</dbReference>
<dbReference type="Proteomes" id="UP001596241">
    <property type="component" value="Unassembled WGS sequence"/>
</dbReference>
<name>A0ABW1FGW3_9ACTN</name>
<dbReference type="PANTHER" id="PTHR12993">
    <property type="entry name" value="N-ACETYLGLUCOSAMINYL-PHOSPHATIDYLINOSITOL DE-N-ACETYLASE-RELATED"/>
    <property type="match status" value="1"/>
</dbReference>
<evidence type="ECO:0000313" key="3">
    <source>
        <dbReference type="Proteomes" id="UP001596241"/>
    </source>
</evidence>
<gene>
    <name evidence="2" type="ORF">ACFP3M_09965</name>
</gene>
<keyword evidence="3" id="KW-1185">Reference proteome</keyword>
<organism evidence="2 3">
    <name type="scientific">Streptomyces ramulosus</name>
    <dbReference type="NCBI Taxonomy" id="47762"/>
    <lineage>
        <taxon>Bacteria</taxon>
        <taxon>Bacillati</taxon>
        <taxon>Actinomycetota</taxon>
        <taxon>Actinomycetes</taxon>
        <taxon>Kitasatosporales</taxon>
        <taxon>Streptomycetaceae</taxon>
        <taxon>Streptomyces</taxon>
    </lineage>
</organism>
<dbReference type="InterPro" id="IPR003737">
    <property type="entry name" value="GlcNAc_PI_deacetylase-related"/>
</dbReference>
<dbReference type="PANTHER" id="PTHR12993:SF28">
    <property type="entry name" value="LMBE FAMILY PROTEIN"/>
    <property type="match status" value="1"/>
</dbReference>
<reference evidence="3" key="1">
    <citation type="journal article" date="2019" name="Int. J. Syst. Evol. Microbiol.">
        <title>The Global Catalogue of Microorganisms (GCM) 10K type strain sequencing project: providing services to taxonomists for standard genome sequencing and annotation.</title>
        <authorList>
            <consortium name="The Broad Institute Genomics Platform"/>
            <consortium name="The Broad Institute Genome Sequencing Center for Infectious Disease"/>
            <person name="Wu L."/>
            <person name="Ma J."/>
        </authorList>
    </citation>
    <scope>NUCLEOTIDE SEQUENCE [LARGE SCALE GENOMIC DNA]</scope>
    <source>
        <strain evidence="3">CGMCC 1.15809</strain>
    </source>
</reference>
<dbReference type="Pfam" id="PF02585">
    <property type="entry name" value="PIG-L"/>
    <property type="match status" value="1"/>
</dbReference>
<evidence type="ECO:0000256" key="1">
    <source>
        <dbReference type="ARBA" id="ARBA00022833"/>
    </source>
</evidence>